<evidence type="ECO:0000259" key="7">
    <source>
        <dbReference type="Pfam" id="PF04542"/>
    </source>
</evidence>
<dbReference type="SUPFAM" id="SSF88946">
    <property type="entry name" value="Sigma2 domain of RNA polymerase sigma factors"/>
    <property type="match status" value="1"/>
</dbReference>
<dbReference type="InterPro" id="IPR039425">
    <property type="entry name" value="RNA_pol_sigma-70-like"/>
</dbReference>
<dbReference type="PANTHER" id="PTHR43133">
    <property type="entry name" value="RNA POLYMERASE ECF-TYPE SIGMA FACTO"/>
    <property type="match status" value="1"/>
</dbReference>
<name>A0A5C6DYH6_9BACT</name>
<dbReference type="Pfam" id="PF04542">
    <property type="entry name" value="Sigma70_r2"/>
    <property type="match status" value="1"/>
</dbReference>
<dbReference type="GO" id="GO:0006352">
    <property type="term" value="P:DNA-templated transcription initiation"/>
    <property type="evidence" value="ECO:0007669"/>
    <property type="project" value="InterPro"/>
</dbReference>
<feature type="region of interest" description="Disordered" evidence="6">
    <location>
        <begin position="132"/>
        <end position="153"/>
    </location>
</feature>
<accession>A0A5C6DYH6</accession>
<evidence type="ECO:0000313" key="8">
    <source>
        <dbReference type="EMBL" id="TWU41652.1"/>
    </source>
</evidence>
<dbReference type="AlphaFoldDB" id="A0A5C6DYH6"/>
<dbReference type="InterPro" id="IPR014284">
    <property type="entry name" value="RNA_pol_sigma-70_dom"/>
</dbReference>
<evidence type="ECO:0000313" key="9">
    <source>
        <dbReference type="Proteomes" id="UP000315471"/>
    </source>
</evidence>
<proteinExistence type="inferred from homology"/>
<keyword evidence="2" id="KW-0805">Transcription regulation</keyword>
<dbReference type="SUPFAM" id="SSF88659">
    <property type="entry name" value="Sigma3 and sigma4 domains of RNA polymerase sigma factors"/>
    <property type="match status" value="1"/>
</dbReference>
<keyword evidence="5" id="KW-0804">Transcription</keyword>
<dbReference type="InterPro" id="IPR013325">
    <property type="entry name" value="RNA_pol_sigma_r2"/>
</dbReference>
<evidence type="ECO:0000256" key="6">
    <source>
        <dbReference type="SAM" id="MobiDB-lite"/>
    </source>
</evidence>
<organism evidence="8 9">
    <name type="scientific">Novipirellula aureliae</name>
    <dbReference type="NCBI Taxonomy" id="2527966"/>
    <lineage>
        <taxon>Bacteria</taxon>
        <taxon>Pseudomonadati</taxon>
        <taxon>Planctomycetota</taxon>
        <taxon>Planctomycetia</taxon>
        <taxon>Pirellulales</taxon>
        <taxon>Pirellulaceae</taxon>
        <taxon>Novipirellula</taxon>
    </lineage>
</organism>
<dbReference type="GO" id="GO:0003677">
    <property type="term" value="F:DNA binding"/>
    <property type="evidence" value="ECO:0007669"/>
    <property type="project" value="UniProtKB-KW"/>
</dbReference>
<reference evidence="8 9" key="1">
    <citation type="submission" date="2019-02" db="EMBL/GenBank/DDBJ databases">
        <title>Deep-cultivation of Planctomycetes and their phenomic and genomic characterization uncovers novel biology.</title>
        <authorList>
            <person name="Wiegand S."/>
            <person name="Jogler M."/>
            <person name="Boedeker C."/>
            <person name="Pinto D."/>
            <person name="Vollmers J."/>
            <person name="Rivas-Marin E."/>
            <person name="Kohn T."/>
            <person name="Peeters S.H."/>
            <person name="Heuer A."/>
            <person name="Rast P."/>
            <person name="Oberbeckmann S."/>
            <person name="Bunk B."/>
            <person name="Jeske O."/>
            <person name="Meyerdierks A."/>
            <person name="Storesund J.E."/>
            <person name="Kallscheuer N."/>
            <person name="Luecker S."/>
            <person name="Lage O.M."/>
            <person name="Pohl T."/>
            <person name="Merkel B.J."/>
            <person name="Hornburger P."/>
            <person name="Mueller R.-W."/>
            <person name="Bruemmer F."/>
            <person name="Labrenz M."/>
            <person name="Spormann A.M."/>
            <person name="Op Den Camp H."/>
            <person name="Overmann J."/>
            <person name="Amann R."/>
            <person name="Jetten M.S.M."/>
            <person name="Mascher T."/>
            <person name="Medema M.H."/>
            <person name="Devos D.P."/>
            <person name="Kaster A.-K."/>
            <person name="Ovreas L."/>
            <person name="Rohde M."/>
            <person name="Galperin M.Y."/>
            <person name="Jogler C."/>
        </authorList>
    </citation>
    <scope>NUCLEOTIDE SEQUENCE [LARGE SCALE GENOMIC DNA]</scope>
    <source>
        <strain evidence="8 9">Q31b</strain>
    </source>
</reference>
<dbReference type="Gene3D" id="1.10.10.2690">
    <property type="match status" value="1"/>
</dbReference>
<keyword evidence="4" id="KW-0238">DNA-binding</keyword>
<dbReference type="GO" id="GO:0016987">
    <property type="term" value="F:sigma factor activity"/>
    <property type="evidence" value="ECO:0007669"/>
    <property type="project" value="UniProtKB-KW"/>
</dbReference>
<dbReference type="NCBIfam" id="TIGR02937">
    <property type="entry name" value="sigma70-ECF"/>
    <property type="match status" value="1"/>
</dbReference>
<dbReference type="InterPro" id="IPR007627">
    <property type="entry name" value="RNA_pol_sigma70_r2"/>
</dbReference>
<dbReference type="PANTHER" id="PTHR43133:SF8">
    <property type="entry name" value="RNA POLYMERASE SIGMA FACTOR HI_1459-RELATED"/>
    <property type="match status" value="1"/>
</dbReference>
<dbReference type="Gene3D" id="1.10.1740.10">
    <property type="match status" value="1"/>
</dbReference>
<keyword evidence="9" id="KW-1185">Reference proteome</keyword>
<evidence type="ECO:0000256" key="2">
    <source>
        <dbReference type="ARBA" id="ARBA00023015"/>
    </source>
</evidence>
<dbReference type="InterPro" id="IPR013324">
    <property type="entry name" value="RNA_pol_sigma_r3/r4-like"/>
</dbReference>
<keyword evidence="3" id="KW-0731">Sigma factor</keyword>
<comment type="similarity">
    <text evidence="1">Belongs to the sigma-70 factor family. ECF subfamily.</text>
</comment>
<dbReference type="Proteomes" id="UP000315471">
    <property type="component" value="Unassembled WGS sequence"/>
</dbReference>
<evidence type="ECO:0000256" key="3">
    <source>
        <dbReference type="ARBA" id="ARBA00023082"/>
    </source>
</evidence>
<feature type="domain" description="RNA polymerase sigma-70 region 2" evidence="7">
    <location>
        <begin position="65"/>
        <end position="132"/>
    </location>
</feature>
<evidence type="ECO:0000256" key="1">
    <source>
        <dbReference type="ARBA" id="ARBA00010641"/>
    </source>
</evidence>
<dbReference type="InterPro" id="IPR053721">
    <property type="entry name" value="Fimbrial_Adhesin_Reg"/>
</dbReference>
<protein>
    <submittedName>
        <fullName evidence="8">Putative RNA polymerase sigma factor FecI</fullName>
    </submittedName>
</protein>
<gene>
    <name evidence="8" type="primary">fecI</name>
    <name evidence="8" type="ORF">Q31b_31060</name>
</gene>
<evidence type="ECO:0000256" key="4">
    <source>
        <dbReference type="ARBA" id="ARBA00023125"/>
    </source>
</evidence>
<dbReference type="EMBL" id="SJPY01000004">
    <property type="protein sequence ID" value="TWU41652.1"/>
    <property type="molecule type" value="Genomic_DNA"/>
</dbReference>
<comment type="caution">
    <text evidence="8">The sequence shown here is derived from an EMBL/GenBank/DDBJ whole genome shotgun (WGS) entry which is preliminary data.</text>
</comment>
<sequence>MSIAKAKAWIPTLEHICVMLDHAHNCISFHVSGASVVPRTVEPSTSPSLLAAARGGDPDAWHRFVHLYGPLVYHWVRRSGMQSSDAADVTQDVLMSVSKDLGGFDPARQGSKFRGWLWTITRRRIADTLRRRPNERPAGSQIHHVPAATPPTDVATDQQTVLVRAVAIYRDRFDSKTWQAFWATVVEGRQPDEVAETLGMNRWSVYKARARILQRLRSELAGLLDET</sequence>
<evidence type="ECO:0000256" key="5">
    <source>
        <dbReference type="ARBA" id="ARBA00023163"/>
    </source>
</evidence>